<reference evidence="4" key="1">
    <citation type="journal article" date="2022" name="Int. J. Syst. Evol. Microbiol.">
        <title>Anaeromyxobacter oryzae sp. nov., Anaeromyxobacter diazotrophicus sp. nov. and Anaeromyxobacter paludicola sp. nov., isolated from paddy soils.</title>
        <authorList>
            <person name="Itoh H."/>
            <person name="Xu Z."/>
            <person name="Mise K."/>
            <person name="Masuda Y."/>
            <person name="Ushijima N."/>
            <person name="Hayakawa C."/>
            <person name="Shiratori Y."/>
            <person name="Senoo K."/>
        </authorList>
    </citation>
    <scope>NUCLEOTIDE SEQUENCE [LARGE SCALE GENOMIC DNA]</scope>
    <source>
        <strain evidence="4">Red232</strain>
    </source>
</reference>
<gene>
    <name evidence="3" type="ORF">AMOR_04540</name>
</gene>
<evidence type="ECO:0008006" key="5">
    <source>
        <dbReference type="Google" id="ProtNLM"/>
    </source>
</evidence>
<evidence type="ECO:0000256" key="2">
    <source>
        <dbReference type="SAM" id="MobiDB-lite"/>
    </source>
</evidence>
<evidence type="ECO:0000313" key="3">
    <source>
        <dbReference type="EMBL" id="BDG01458.1"/>
    </source>
</evidence>
<evidence type="ECO:0000256" key="1">
    <source>
        <dbReference type="SAM" id="Coils"/>
    </source>
</evidence>
<name>A0ABM7WPR9_9BACT</name>
<dbReference type="RefSeq" id="WP_248358008.1">
    <property type="nucleotide sequence ID" value="NZ_AP025591.1"/>
</dbReference>
<proteinExistence type="predicted"/>
<dbReference type="EMBL" id="AP025591">
    <property type="protein sequence ID" value="BDG01458.1"/>
    <property type="molecule type" value="Genomic_DNA"/>
</dbReference>
<feature type="coiled-coil region" evidence="1">
    <location>
        <begin position="55"/>
        <end position="93"/>
    </location>
</feature>
<protein>
    <recommendedName>
        <fullName evidence="5">V-type ATP synthase subunit E</fullName>
    </recommendedName>
</protein>
<feature type="region of interest" description="Disordered" evidence="2">
    <location>
        <begin position="1"/>
        <end position="25"/>
    </location>
</feature>
<keyword evidence="1" id="KW-0175">Coiled coil</keyword>
<organism evidence="3 4">
    <name type="scientific">Anaeromyxobacter oryzae</name>
    <dbReference type="NCBI Taxonomy" id="2918170"/>
    <lineage>
        <taxon>Bacteria</taxon>
        <taxon>Pseudomonadati</taxon>
        <taxon>Myxococcota</taxon>
        <taxon>Myxococcia</taxon>
        <taxon>Myxococcales</taxon>
        <taxon>Cystobacterineae</taxon>
        <taxon>Anaeromyxobacteraceae</taxon>
        <taxon>Anaeromyxobacter</taxon>
    </lineage>
</organism>
<keyword evidence="4" id="KW-1185">Reference proteome</keyword>
<accession>A0ABM7WPR9</accession>
<evidence type="ECO:0000313" key="4">
    <source>
        <dbReference type="Proteomes" id="UP001162891"/>
    </source>
</evidence>
<sequence>MARERKESSAAAAAPAAPGDPGVESAGVEALIGRLRDSGIAQGRTEAEAIVAAARQEAAERVSAARREAEELAARAEEERAKLKAAAEGALALAARDTILAMESDLIDRFEKMLSRLVKGTLDDPGFLQRVILEVAGAAAPRGGRLEVLLPATVASLDELRKKPEEATPGTLMHFVLSAGGGLLREGVTFGTSEEVQAGIRVKLVGEDMHVELTEGAITQLLLSHMLPRFRALLRGAVVLDAGGAREAQPDRKAASR</sequence>
<dbReference type="Proteomes" id="UP001162891">
    <property type="component" value="Chromosome"/>
</dbReference>